<dbReference type="Gene3D" id="3.60.10.10">
    <property type="entry name" value="Endonuclease/exonuclease/phosphatase"/>
    <property type="match status" value="1"/>
</dbReference>
<comment type="caution">
    <text evidence="1">The sequence shown here is derived from an EMBL/GenBank/DDBJ whole genome shotgun (WGS) entry which is preliminary data.</text>
</comment>
<gene>
    <name evidence="1" type="ORF">NDU88_003624</name>
</gene>
<organism evidence="1 2">
    <name type="scientific">Pleurodeles waltl</name>
    <name type="common">Iberian ribbed newt</name>
    <dbReference type="NCBI Taxonomy" id="8319"/>
    <lineage>
        <taxon>Eukaryota</taxon>
        <taxon>Metazoa</taxon>
        <taxon>Chordata</taxon>
        <taxon>Craniata</taxon>
        <taxon>Vertebrata</taxon>
        <taxon>Euteleostomi</taxon>
        <taxon>Amphibia</taxon>
        <taxon>Batrachia</taxon>
        <taxon>Caudata</taxon>
        <taxon>Salamandroidea</taxon>
        <taxon>Salamandridae</taxon>
        <taxon>Pleurodelinae</taxon>
        <taxon>Pleurodeles</taxon>
    </lineage>
</organism>
<accession>A0AAV7UCL5</accession>
<evidence type="ECO:0000313" key="2">
    <source>
        <dbReference type="Proteomes" id="UP001066276"/>
    </source>
</evidence>
<dbReference type="Proteomes" id="UP001066276">
    <property type="component" value="Chromosome 3_1"/>
</dbReference>
<name>A0AAV7UCL5_PLEWA</name>
<reference evidence="1" key="1">
    <citation type="journal article" date="2022" name="bioRxiv">
        <title>Sequencing and chromosome-scale assembly of the giantPleurodeles waltlgenome.</title>
        <authorList>
            <person name="Brown T."/>
            <person name="Elewa A."/>
            <person name="Iarovenko S."/>
            <person name="Subramanian E."/>
            <person name="Araus A.J."/>
            <person name="Petzold A."/>
            <person name="Susuki M."/>
            <person name="Suzuki K.-i.T."/>
            <person name="Hayashi T."/>
            <person name="Toyoda A."/>
            <person name="Oliveira C."/>
            <person name="Osipova E."/>
            <person name="Leigh N.D."/>
            <person name="Simon A."/>
            <person name="Yun M.H."/>
        </authorList>
    </citation>
    <scope>NUCLEOTIDE SEQUENCE</scope>
    <source>
        <strain evidence="1">20211129_DDA</strain>
        <tissue evidence="1">Liver</tissue>
    </source>
</reference>
<sequence length="219" mass="24463">MPLVCQRQARLHLPKPGPHPAPQTRVFTSSASLMPALYRHSTQNIISLPPSRIQAHPLRFFLQRLLQVPPQGSAPSSDIHHKCLVLNTSLHVSHAVEVWDLLDSTASDFDFLTETSITPTAAPDIATAIPDNYKIIHKDRANQPGGSIAIIYKNNLRLTTTIKSQSTHEHLHFQFHTNPNTFLHGILIYRPPDLDPSSAKTSLTSLHPNTHLLRLHPTR</sequence>
<dbReference type="InterPro" id="IPR036691">
    <property type="entry name" value="Endo/exonu/phosph_ase_sf"/>
</dbReference>
<dbReference type="EMBL" id="JANPWB010000005">
    <property type="protein sequence ID" value="KAJ1186844.1"/>
    <property type="molecule type" value="Genomic_DNA"/>
</dbReference>
<proteinExistence type="predicted"/>
<evidence type="ECO:0000313" key="1">
    <source>
        <dbReference type="EMBL" id="KAJ1186844.1"/>
    </source>
</evidence>
<protein>
    <submittedName>
        <fullName evidence="1">Uncharacterized protein</fullName>
    </submittedName>
</protein>
<keyword evidence="2" id="KW-1185">Reference proteome</keyword>
<dbReference type="AlphaFoldDB" id="A0AAV7UCL5"/>